<dbReference type="EMBL" id="CH902619">
    <property type="protein sequence ID" value="EDV36453.2"/>
    <property type="molecule type" value="Genomic_DNA"/>
</dbReference>
<proteinExistence type="predicted"/>
<feature type="transmembrane region" description="Helical" evidence="2">
    <location>
        <begin position="21"/>
        <end position="40"/>
    </location>
</feature>
<keyword evidence="4" id="KW-1185">Reference proteome</keyword>
<feature type="region of interest" description="Disordered" evidence="1">
    <location>
        <begin position="252"/>
        <end position="285"/>
    </location>
</feature>
<dbReference type="HOGENOM" id="CLU_070911_0_0_1"/>
<sequence>MADKSNAYYRNERRRFALITYLLTAVAMIVALLEWCLFHFVDGINSFFNDYYWIGSIFVTIGLILLVVFIFFEVLRFNKMINWLFALLIFECVVLGMAPLIARQYRYQFLFSFLIWTIVLILFILIGTFLPLDLTLDVVVLFVLAVIAIIGAMYFLMLYIVFNMPYSFIIVRIFIVISIWMFVMYHAQIINGGRFAEMRSKDYFLGALMLFMDFLLMYLFSFQLAPKWSDACDKENSDFLVAFKDTTKTEEIERRQRENDYTEGTARVFEPEKDGTTTPTTTSLY</sequence>
<feature type="transmembrane region" description="Helical" evidence="2">
    <location>
        <begin position="139"/>
        <end position="160"/>
    </location>
</feature>
<name>B3MDR8_DROAN</name>
<dbReference type="Proteomes" id="UP000007801">
    <property type="component" value="Unassembled WGS sequence"/>
</dbReference>
<reference evidence="3 4" key="1">
    <citation type="journal article" date="2007" name="Nature">
        <title>Evolution of genes and genomes on the Drosophila phylogeny.</title>
        <authorList>
            <consortium name="Drosophila 12 Genomes Consortium"/>
            <person name="Clark A.G."/>
            <person name="Eisen M.B."/>
            <person name="Smith D.R."/>
            <person name="Bergman C.M."/>
            <person name="Oliver B."/>
            <person name="Markow T.A."/>
            <person name="Kaufman T.C."/>
            <person name="Kellis M."/>
            <person name="Gelbart W."/>
            <person name="Iyer V.N."/>
            <person name="Pollard D.A."/>
            <person name="Sackton T.B."/>
            <person name="Larracuente A.M."/>
            <person name="Singh N.D."/>
            <person name="Abad J.P."/>
            <person name="Abt D.N."/>
            <person name="Adryan B."/>
            <person name="Aguade M."/>
            <person name="Akashi H."/>
            <person name="Anderson W.W."/>
            <person name="Aquadro C.F."/>
            <person name="Ardell D.H."/>
            <person name="Arguello R."/>
            <person name="Artieri C.G."/>
            <person name="Barbash D.A."/>
            <person name="Barker D."/>
            <person name="Barsanti P."/>
            <person name="Batterham P."/>
            <person name="Batzoglou S."/>
            <person name="Begun D."/>
            <person name="Bhutkar A."/>
            <person name="Blanco E."/>
            <person name="Bosak S.A."/>
            <person name="Bradley R.K."/>
            <person name="Brand A.D."/>
            <person name="Brent M.R."/>
            <person name="Brooks A.N."/>
            <person name="Brown R.H."/>
            <person name="Butlin R.K."/>
            <person name="Caggese C."/>
            <person name="Calvi B.R."/>
            <person name="Bernardo de Carvalho A."/>
            <person name="Caspi A."/>
            <person name="Castrezana S."/>
            <person name="Celniker S.E."/>
            <person name="Chang J.L."/>
            <person name="Chapple C."/>
            <person name="Chatterji S."/>
            <person name="Chinwalla A."/>
            <person name="Civetta A."/>
            <person name="Clifton S.W."/>
            <person name="Comeron J.M."/>
            <person name="Costello J.C."/>
            <person name="Coyne J.A."/>
            <person name="Daub J."/>
            <person name="David R.G."/>
            <person name="Delcher A.L."/>
            <person name="Delehaunty K."/>
            <person name="Do C.B."/>
            <person name="Ebling H."/>
            <person name="Edwards K."/>
            <person name="Eickbush T."/>
            <person name="Evans J.D."/>
            <person name="Filipski A."/>
            <person name="Findeiss S."/>
            <person name="Freyhult E."/>
            <person name="Fulton L."/>
            <person name="Fulton R."/>
            <person name="Garcia A.C."/>
            <person name="Gardiner A."/>
            <person name="Garfield D.A."/>
            <person name="Garvin B.E."/>
            <person name="Gibson G."/>
            <person name="Gilbert D."/>
            <person name="Gnerre S."/>
            <person name="Godfrey J."/>
            <person name="Good R."/>
            <person name="Gotea V."/>
            <person name="Gravely B."/>
            <person name="Greenberg A.J."/>
            <person name="Griffiths-Jones S."/>
            <person name="Gross S."/>
            <person name="Guigo R."/>
            <person name="Gustafson E.A."/>
            <person name="Haerty W."/>
            <person name="Hahn M.W."/>
            <person name="Halligan D.L."/>
            <person name="Halpern A.L."/>
            <person name="Halter G.M."/>
            <person name="Han M.V."/>
            <person name="Heger A."/>
            <person name="Hillier L."/>
            <person name="Hinrichs A.S."/>
            <person name="Holmes I."/>
            <person name="Hoskins R.A."/>
            <person name="Hubisz M.J."/>
            <person name="Hultmark D."/>
            <person name="Huntley M.A."/>
            <person name="Jaffe D.B."/>
            <person name="Jagadeeshan S."/>
            <person name="Jeck W.R."/>
            <person name="Johnson J."/>
            <person name="Jones C.D."/>
            <person name="Jordan W.C."/>
            <person name="Karpen G.H."/>
            <person name="Kataoka E."/>
            <person name="Keightley P.D."/>
            <person name="Kheradpour P."/>
            <person name="Kirkness E.F."/>
            <person name="Koerich L.B."/>
            <person name="Kristiansen K."/>
            <person name="Kudrna D."/>
            <person name="Kulathinal R.J."/>
            <person name="Kumar S."/>
            <person name="Kwok R."/>
            <person name="Lander E."/>
            <person name="Langley C.H."/>
            <person name="Lapoint R."/>
            <person name="Lazzaro B.P."/>
            <person name="Lee S.J."/>
            <person name="Levesque L."/>
            <person name="Li R."/>
            <person name="Lin C.F."/>
            <person name="Lin M.F."/>
            <person name="Lindblad-Toh K."/>
            <person name="Llopart A."/>
            <person name="Long M."/>
            <person name="Low L."/>
            <person name="Lozovsky E."/>
            <person name="Lu J."/>
            <person name="Luo M."/>
            <person name="Machado C.A."/>
            <person name="Makalowski W."/>
            <person name="Marzo M."/>
            <person name="Matsuda M."/>
            <person name="Matzkin L."/>
            <person name="McAllister B."/>
            <person name="McBride C.S."/>
            <person name="McKernan B."/>
            <person name="McKernan K."/>
            <person name="Mendez-Lago M."/>
            <person name="Minx P."/>
            <person name="Mollenhauer M.U."/>
            <person name="Montooth K."/>
            <person name="Mount S.M."/>
            <person name="Mu X."/>
            <person name="Myers E."/>
            <person name="Negre B."/>
            <person name="Newfeld S."/>
            <person name="Nielsen R."/>
            <person name="Noor M.A."/>
            <person name="O'Grady P."/>
            <person name="Pachter L."/>
            <person name="Papaceit M."/>
            <person name="Parisi M.J."/>
            <person name="Parisi M."/>
            <person name="Parts L."/>
            <person name="Pedersen J.S."/>
            <person name="Pesole G."/>
            <person name="Phillippy A.M."/>
            <person name="Ponting C.P."/>
            <person name="Pop M."/>
            <person name="Porcelli D."/>
            <person name="Powell J.R."/>
            <person name="Prohaska S."/>
            <person name="Pruitt K."/>
            <person name="Puig M."/>
            <person name="Quesneville H."/>
            <person name="Ram K.R."/>
            <person name="Rand D."/>
            <person name="Rasmussen M.D."/>
            <person name="Reed L.K."/>
            <person name="Reenan R."/>
            <person name="Reily A."/>
            <person name="Remington K.A."/>
            <person name="Rieger T.T."/>
            <person name="Ritchie M.G."/>
            <person name="Robin C."/>
            <person name="Rogers Y.H."/>
            <person name="Rohde C."/>
            <person name="Rozas J."/>
            <person name="Rubenfield M.J."/>
            <person name="Ruiz A."/>
            <person name="Russo S."/>
            <person name="Salzberg S.L."/>
            <person name="Sanchez-Gracia A."/>
            <person name="Saranga D.J."/>
            <person name="Sato H."/>
            <person name="Schaeffer S.W."/>
            <person name="Schatz M.C."/>
            <person name="Schlenke T."/>
            <person name="Schwartz R."/>
            <person name="Segarra C."/>
            <person name="Singh R.S."/>
            <person name="Sirot L."/>
            <person name="Sirota M."/>
            <person name="Sisneros N.B."/>
            <person name="Smith C.D."/>
            <person name="Smith T.F."/>
            <person name="Spieth J."/>
            <person name="Stage D.E."/>
            <person name="Stark A."/>
            <person name="Stephan W."/>
            <person name="Strausberg R.L."/>
            <person name="Strempel S."/>
            <person name="Sturgill D."/>
            <person name="Sutton G."/>
            <person name="Sutton G.G."/>
            <person name="Tao W."/>
            <person name="Teichmann S."/>
            <person name="Tobari Y.N."/>
            <person name="Tomimura Y."/>
            <person name="Tsolas J.M."/>
            <person name="Valente V.L."/>
            <person name="Venter E."/>
            <person name="Venter J.C."/>
            <person name="Vicario S."/>
            <person name="Vieira F.G."/>
            <person name="Vilella A.J."/>
            <person name="Villasante A."/>
            <person name="Walenz B."/>
            <person name="Wang J."/>
            <person name="Wasserman M."/>
            <person name="Watts T."/>
            <person name="Wilson D."/>
            <person name="Wilson R.K."/>
            <person name="Wing R.A."/>
            <person name="Wolfner M.F."/>
            <person name="Wong A."/>
            <person name="Wong G.K."/>
            <person name="Wu C.I."/>
            <person name="Wu G."/>
            <person name="Yamamoto D."/>
            <person name="Yang H.P."/>
            <person name="Yang S.P."/>
            <person name="Yorke J.A."/>
            <person name="Yoshida K."/>
            <person name="Zdobnov E."/>
            <person name="Zhang P."/>
            <person name="Zhang Y."/>
            <person name="Zimin A.V."/>
            <person name="Baldwin J."/>
            <person name="Abdouelleil A."/>
            <person name="Abdulkadir J."/>
            <person name="Abebe A."/>
            <person name="Abera B."/>
            <person name="Abreu J."/>
            <person name="Acer S.C."/>
            <person name="Aftuck L."/>
            <person name="Alexander A."/>
            <person name="An P."/>
            <person name="Anderson E."/>
            <person name="Anderson S."/>
            <person name="Arachi H."/>
            <person name="Azer M."/>
            <person name="Bachantsang P."/>
            <person name="Barry A."/>
            <person name="Bayul T."/>
            <person name="Berlin A."/>
            <person name="Bessette D."/>
            <person name="Bloom T."/>
            <person name="Blye J."/>
            <person name="Boguslavskiy L."/>
            <person name="Bonnet C."/>
            <person name="Boukhgalter B."/>
            <person name="Bourzgui I."/>
            <person name="Brown A."/>
            <person name="Cahill P."/>
            <person name="Channer S."/>
            <person name="Cheshatsang Y."/>
            <person name="Chuda L."/>
            <person name="Citroen M."/>
            <person name="Collymore A."/>
            <person name="Cooke P."/>
            <person name="Costello M."/>
            <person name="D'Aco K."/>
            <person name="Daza R."/>
            <person name="De Haan G."/>
            <person name="DeGray S."/>
            <person name="DeMaso C."/>
            <person name="Dhargay N."/>
            <person name="Dooley K."/>
            <person name="Dooley E."/>
            <person name="Doricent M."/>
            <person name="Dorje P."/>
            <person name="Dorjee K."/>
            <person name="Dupes A."/>
            <person name="Elong R."/>
            <person name="Falk J."/>
            <person name="Farina A."/>
            <person name="Faro S."/>
            <person name="Ferguson D."/>
            <person name="Fisher S."/>
            <person name="Foley C.D."/>
            <person name="Franke A."/>
            <person name="Friedrich D."/>
            <person name="Gadbois L."/>
            <person name="Gearin G."/>
            <person name="Gearin C.R."/>
            <person name="Giannoukos G."/>
            <person name="Goode T."/>
            <person name="Graham J."/>
            <person name="Grandbois E."/>
            <person name="Grewal S."/>
            <person name="Gyaltsen K."/>
            <person name="Hafez N."/>
            <person name="Hagos B."/>
            <person name="Hall J."/>
            <person name="Henson C."/>
            <person name="Hollinger A."/>
            <person name="Honan T."/>
            <person name="Huard M.D."/>
            <person name="Hughes L."/>
            <person name="Hurhula B."/>
            <person name="Husby M.E."/>
            <person name="Kamat A."/>
            <person name="Kanga B."/>
            <person name="Kashin S."/>
            <person name="Khazanovich D."/>
            <person name="Kisner P."/>
            <person name="Lance K."/>
            <person name="Lara M."/>
            <person name="Lee W."/>
            <person name="Lennon N."/>
            <person name="Letendre F."/>
            <person name="LeVine R."/>
            <person name="Lipovsky A."/>
            <person name="Liu X."/>
            <person name="Liu J."/>
            <person name="Liu S."/>
            <person name="Lokyitsang T."/>
            <person name="Lokyitsang Y."/>
            <person name="Lubonja R."/>
            <person name="Lui A."/>
            <person name="MacDonald P."/>
            <person name="Magnisalis V."/>
            <person name="Maru K."/>
            <person name="Matthews C."/>
            <person name="McCusker W."/>
            <person name="McDonough S."/>
            <person name="Mehta T."/>
            <person name="Meldrim J."/>
            <person name="Meneus L."/>
            <person name="Mihai O."/>
            <person name="Mihalev A."/>
            <person name="Mihova T."/>
            <person name="Mittelman R."/>
            <person name="Mlenga V."/>
            <person name="Montmayeur A."/>
            <person name="Mulrain L."/>
            <person name="Navidi A."/>
            <person name="Naylor J."/>
            <person name="Negash T."/>
            <person name="Nguyen T."/>
            <person name="Nguyen N."/>
            <person name="Nicol R."/>
            <person name="Norbu C."/>
            <person name="Norbu N."/>
            <person name="Novod N."/>
            <person name="O'Neill B."/>
            <person name="Osman S."/>
            <person name="Markiewicz E."/>
            <person name="Oyono O.L."/>
            <person name="Patti C."/>
            <person name="Phunkhang P."/>
            <person name="Pierre F."/>
            <person name="Priest M."/>
            <person name="Raghuraman S."/>
            <person name="Rege F."/>
            <person name="Reyes R."/>
            <person name="Rise C."/>
            <person name="Rogov P."/>
            <person name="Ross K."/>
            <person name="Ryan E."/>
            <person name="Settipalli S."/>
            <person name="Shea T."/>
            <person name="Sherpa N."/>
            <person name="Shi L."/>
            <person name="Shih D."/>
            <person name="Sparrow T."/>
            <person name="Spaulding J."/>
            <person name="Stalker J."/>
            <person name="Stange-Thomann N."/>
            <person name="Stavropoulos S."/>
            <person name="Stone C."/>
            <person name="Strader C."/>
            <person name="Tesfaye S."/>
            <person name="Thomson T."/>
            <person name="Thoulutsang Y."/>
            <person name="Thoulutsang D."/>
            <person name="Topham K."/>
            <person name="Topping I."/>
            <person name="Tsamla T."/>
            <person name="Vassiliev H."/>
            <person name="Vo A."/>
            <person name="Wangchuk T."/>
            <person name="Wangdi T."/>
            <person name="Weiand M."/>
            <person name="Wilkinson J."/>
            <person name="Wilson A."/>
            <person name="Yadav S."/>
            <person name="Young G."/>
            <person name="Yu Q."/>
            <person name="Zembek L."/>
            <person name="Zhong D."/>
            <person name="Zimmer A."/>
            <person name="Zwirko Z."/>
            <person name="Jaffe D.B."/>
            <person name="Alvarez P."/>
            <person name="Brockman W."/>
            <person name="Butler J."/>
            <person name="Chin C."/>
            <person name="Gnerre S."/>
            <person name="Grabherr M."/>
            <person name="Kleber M."/>
            <person name="Mauceli E."/>
            <person name="MacCallum I."/>
        </authorList>
    </citation>
    <scope>NUCLEOTIDE SEQUENCE [LARGE SCALE GENOMIC DNA]</scope>
    <source>
        <strain evidence="4">Tucson 14024-0371.13</strain>
    </source>
</reference>
<dbReference type="STRING" id="7217.B3MDR8"/>
<evidence type="ECO:0000313" key="3">
    <source>
        <dbReference type="EMBL" id="EDV36453.2"/>
    </source>
</evidence>
<feature type="transmembrane region" description="Helical" evidence="2">
    <location>
        <begin position="203"/>
        <end position="225"/>
    </location>
</feature>
<dbReference type="KEGG" id="dan:6495809"/>
<feature type="transmembrane region" description="Helical" evidence="2">
    <location>
        <begin position="166"/>
        <end position="183"/>
    </location>
</feature>
<feature type="transmembrane region" description="Helical" evidence="2">
    <location>
        <begin position="108"/>
        <end position="132"/>
    </location>
</feature>
<feature type="transmembrane region" description="Helical" evidence="2">
    <location>
        <begin position="52"/>
        <end position="72"/>
    </location>
</feature>
<organism evidence="3 4">
    <name type="scientific">Drosophila ananassae</name>
    <name type="common">Fruit fly</name>
    <dbReference type="NCBI Taxonomy" id="7217"/>
    <lineage>
        <taxon>Eukaryota</taxon>
        <taxon>Metazoa</taxon>
        <taxon>Ecdysozoa</taxon>
        <taxon>Arthropoda</taxon>
        <taxon>Hexapoda</taxon>
        <taxon>Insecta</taxon>
        <taxon>Pterygota</taxon>
        <taxon>Neoptera</taxon>
        <taxon>Endopterygota</taxon>
        <taxon>Diptera</taxon>
        <taxon>Brachycera</taxon>
        <taxon>Muscomorpha</taxon>
        <taxon>Ephydroidea</taxon>
        <taxon>Drosophilidae</taxon>
        <taxon>Drosophila</taxon>
        <taxon>Sophophora</taxon>
    </lineage>
</organism>
<accession>B3MDR8</accession>
<keyword evidence="2" id="KW-0812">Transmembrane</keyword>
<dbReference type="GeneID" id="6495809"/>
<dbReference type="OrthoDB" id="7967828at2759"/>
<gene>
    <name evidence="3" type="primary">Dana\GF12965</name>
    <name evidence="3" type="synonym">dana_GLEANR_12982</name>
    <name evidence="3" type="ORF">GF12965</name>
</gene>
<dbReference type="InParanoid" id="B3MDR8"/>
<feature type="transmembrane region" description="Helical" evidence="2">
    <location>
        <begin position="84"/>
        <end position="102"/>
    </location>
</feature>
<dbReference type="AlphaFoldDB" id="B3MDR8"/>
<evidence type="ECO:0000313" key="4">
    <source>
        <dbReference type="Proteomes" id="UP000007801"/>
    </source>
</evidence>
<feature type="compositionally biased region" description="Low complexity" evidence="1">
    <location>
        <begin position="276"/>
        <end position="285"/>
    </location>
</feature>
<evidence type="ECO:0000256" key="2">
    <source>
        <dbReference type="SAM" id="Phobius"/>
    </source>
</evidence>
<evidence type="ECO:0000256" key="1">
    <source>
        <dbReference type="SAM" id="MobiDB-lite"/>
    </source>
</evidence>
<keyword evidence="2" id="KW-0472">Membrane</keyword>
<protein>
    <submittedName>
        <fullName evidence="3">Uncharacterized protein</fullName>
    </submittedName>
</protein>
<keyword evidence="2" id="KW-1133">Transmembrane helix</keyword>